<feature type="compositionally biased region" description="Basic and acidic residues" evidence="1">
    <location>
        <begin position="12"/>
        <end position="32"/>
    </location>
</feature>
<sequence>MSLRDTITGATKEAREATASLSKKETSEETERPTYSAFGRKSAATAKPVREAAASVRVSGSGSGSSAPKSKEEKRAARARQREREDIRSRGFEAMLRADPDYHRAERVWWVFLGLGFVATIITLVLSYMVPESRDLNTGVGMISAIMLVFAYFCIFGSVVYSFFKMRPLRKKIEAKVAGMTDKKLNDFYLERQAEYDRKRAERKARRK</sequence>
<keyword evidence="2" id="KW-0472">Membrane</keyword>
<keyword evidence="2" id="KW-1133">Transmembrane helix</keyword>
<dbReference type="EMBL" id="JABZGT010000169">
    <property type="protein sequence ID" value="MBF4809257.1"/>
    <property type="molecule type" value="Genomic_DNA"/>
</dbReference>
<reference evidence="3" key="1">
    <citation type="submission" date="2020-04" db="EMBL/GenBank/DDBJ databases">
        <title>Deep metagenomics examines the oral microbiome during advanced dental caries in children, revealing novel taxa and co-occurrences with host molecules.</title>
        <authorList>
            <person name="Baker J.L."/>
            <person name="Morton J.T."/>
            <person name="Dinis M."/>
            <person name="Alvarez R."/>
            <person name="Tran N.C."/>
            <person name="Knight R."/>
            <person name="Edlund A."/>
        </authorList>
    </citation>
    <scope>NUCLEOTIDE SEQUENCE</scope>
    <source>
        <strain evidence="3">JCVI_22A_bin.2</strain>
    </source>
</reference>
<feature type="region of interest" description="Disordered" evidence="1">
    <location>
        <begin position="1"/>
        <end position="84"/>
    </location>
</feature>
<evidence type="ECO:0000313" key="3">
    <source>
        <dbReference type="EMBL" id="MBF4809257.1"/>
    </source>
</evidence>
<feature type="compositionally biased region" description="Basic and acidic residues" evidence="1">
    <location>
        <begin position="69"/>
        <end position="84"/>
    </location>
</feature>
<comment type="caution">
    <text evidence="3">The sequence shown here is derived from an EMBL/GenBank/DDBJ whole genome shotgun (WGS) entry which is preliminary data.</text>
</comment>
<dbReference type="Proteomes" id="UP000772566">
    <property type="component" value="Unassembled WGS sequence"/>
</dbReference>
<dbReference type="AlphaFoldDB" id="A0A930YT34"/>
<feature type="transmembrane region" description="Helical" evidence="2">
    <location>
        <begin position="142"/>
        <end position="164"/>
    </location>
</feature>
<dbReference type="RefSeq" id="WP_314006684.1">
    <property type="nucleotide sequence ID" value="NZ_CAUSFQ010000002.1"/>
</dbReference>
<name>A0A930YT34_9ACTN</name>
<accession>A0A930YT34</accession>
<evidence type="ECO:0000256" key="2">
    <source>
        <dbReference type="SAM" id="Phobius"/>
    </source>
</evidence>
<evidence type="ECO:0000256" key="1">
    <source>
        <dbReference type="SAM" id="MobiDB-lite"/>
    </source>
</evidence>
<keyword evidence="2" id="KW-0812">Transmembrane</keyword>
<feature type="transmembrane region" description="Helical" evidence="2">
    <location>
        <begin position="108"/>
        <end position="130"/>
    </location>
</feature>
<organism evidence="3 4">
    <name type="scientific">Lancefieldella parvula</name>
    <dbReference type="NCBI Taxonomy" id="1382"/>
    <lineage>
        <taxon>Bacteria</taxon>
        <taxon>Bacillati</taxon>
        <taxon>Actinomycetota</taxon>
        <taxon>Coriobacteriia</taxon>
        <taxon>Coriobacteriales</taxon>
        <taxon>Atopobiaceae</taxon>
        <taxon>Lancefieldella</taxon>
    </lineage>
</organism>
<gene>
    <name evidence="3" type="ORF">HXK23_03425</name>
</gene>
<evidence type="ECO:0000313" key="4">
    <source>
        <dbReference type="Proteomes" id="UP000772566"/>
    </source>
</evidence>
<protein>
    <submittedName>
        <fullName evidence="3">APC family permease</fullName>
    </submittedName>
</protein>
<feature type="compositionally biased region" description="Low complexity" evidence="1">
    <location>
        <begin position="51"/>
        <end position="68"/>
    </location>
</feature>
<proteinExistence type="predicted"/>